<evidence type="ECO:0000256" key="3">
    <source>
        <dbReference type="ARBA" id="ARBA00004496"/>
    </source>
</evidence>
<comment type="caution">
    <text evidence="17">The sequence shown here is derived from an EMBL/GenBank/DDBJ whole genome shotgun (WGS) entry which is preliminary data.</text>
</comment>
<comment type="function">
    <text evidence="14">Cytoplasmic and mitochondrial threonylcarbamoyl-AMP synthase required for the formation of a threonylcarbamoyl group on adenosine at position 37 (t(6)A37) in tRNAs that read codons beginning with adenine. Catalyzes the conversion of L-threonine, HCO(3)(-)/CO(2) and ATP to give threonylcarbamoyl-AMP (TC-AMP) as the acyladenylate intermediate, with the release of diphosphate. Participates in t(6)A37 formation in cytoplasmic and mitochondrial tRNAs. May regulate the activity of some transporters.</text>
</comment>
<dbReference type="GO" id="GO:0005739">
    <property type="term" value="C:mitochondrion"/>
    <property type="evidence" value="ECO:0007669"/>
    <property type="project" value="UniProtKB-SubCell"/>
</dbReference>
<comment type="subunit">
    <text evidence="15">Interacts with RSC1A1.</text>
</comment>
<dbReference type="Proteomes" id="UP001608902">
    <property type="component" value="Unassembled WGS sequence"/>
</dbReference>
<dbReference type="GO" id="GO:0061710">
    <property type="term" value="F:L-threonylcarbamoyladenylate synthase"/>
    <property type="evidence" value="ECO:0007669"/>
    <property type="project" value="UniProtKB-EC"/>
</dbReference>
<sequence>MAFESILKLSEVALDEALSRTCAVLKCNGIIALPTDTLYGISTSLENAEKLYDVKHRSHMKPLGLFLSDASEAMRWAKVTVDAHILHRLLPGPVTLIFERSSNLPASLNPECRDIGLRVPDHEFVRALCRDFGSPLAQTSANESGMPSPISVTEFSELWPKIDLIVDGGILSVGCADKKARAGSTVVNLTIPGTYSIIRDGCARLRTEEILRDCGLTAITDGETRKN</sequence>
<dbReference type="AlphaFoldDB" id="A0ABD6EAU1"/>
<dbReference type="Gene3D" id="3.90.870.10">
    <property type="entry name" value="DHBP synthase"/>
    <property type="match status" value="1"/>
</dbReference>
<evidence type="ECO:0000313" key="17">
    <source>
        <dbReference type="EMBL" id="MFH4976392.1"/>
    </source>
</evidence>
<dbReference type="InterPro" id="IPR006070">
    <property type="entry name" value="Sua5-like_dom"/>
</dbReference>
<evidence type="ECO:0000259" key="16">
    <source>
        <dbReference type="PROSITE" id="PS51163"/>
    </source>
</evidence>
<evidence type="ECO:0000256" key="4">
    <source>
        <dbReference type="ARBA" id="ARBA00007663"/>
    </source>
</evidence>
<evidence type="ECO:0000256" key="1">
    <source>
        <dbReference type="ARBA" id="ARBA00004173"/>
    </source>
</evidence>
<dbReference type="SUPFAM" id="SSF55821">
    <property type="entry name" value="YrdC/RibB"/>
    <property type="match status" value="1"/>
</dbReference>
<gene>
    <name evidence="17" type="ORF">AB6A40_003101</name>
</gene>
<evidence type="ECO:0000256" key="9">
    <source>
        <dbReference type="ARBA" id="ARBA00022679"/>
    </source>
</evidence>
<evidence type="ECO:0000256" key="15">
    <source>
        <dbReference type="ARBA" id="ARBA00063146"/>
    </source>
</evidence>
<reference evidence="17 18" key="1">
    <citation type="submission" date="2024-08" db="EMBL/GenBank/DDBJ databases">
        <title>Gnathostoma spinigerum genome.</title>
        <authorList>
            <person name="Gonzalez-Bertolin B."/>
            <person name="Monzon S."/>
            <person name="Zaballos A."/>
            <person name="Jimenez P."/>
            <person name="Dekumyoy P."/>
            <person name="Varona S."/>
            <person name="Cuesta I."/>
            <person name="Sumanam S."/>
            <person name="Adisakwattana P."/>
            <person name="Gasser R.B."/>
            <person name="Hernandez-Gonzalez A."/>
            <person name="Young N.D."/>
            <person name="Perteguer M.J."/>
        </authorList>
    </citation>
    <scope>NUCLEOTIDE SEQUENCE [LARGE SCALE GENOMIC DNA]</scope>
    <source>
        <strain evidence="17">AL3</strain>
        <tissue evidence="17">Liver</tissue>
    </source>
</reference>
<dbReference type="InterPro" id="IPR017945">
    <property type="entry name" value="DHBP_synth_RibB-like_a/b_dom"/>
</dbReference>
<feature type="domain" description="YrdC-like" evidence="16">
    <location>
        <begin position="15"/>
        <end position="203"/>
    </location>
</feature>
<dbReference type="PANTHER" id="PTHR17490">
    <property type="entry name" value="SUA5"/>
    <property type="match status" value="1"/>
</dbReference>
<dbReference type="PROSITE" id="PS51163">
    <property type="entry name" value="YRDC"/>
    <property type="match status" value="1"/>
</dbReference>
<dbReference type="PANTHER" id="PTHR17490:SF10">
    <property type="entry name" value="THREONYLCARBAMOYL-AMP SYNTHASE"/>
    <property type="match status" value="1"/>
</dbReference>
<keyword evidence="11" id="KW-0496">Mitochondrion</keyword>
<comment type="similarity">
    <text evidence="4">Belongs to the SUA5 family.</text>
</comment>
<comment type="subcellular location">
    <subcellularLocation>
        <location evidence="2">Cell membrane</location>
        <topology evidence="2">Peripheral membrane protein</topology>
    </subcellularLocation>
    <subcellularLocation>
        <location evidence="3">Cytoplasm</location>
    </subcellularLocation>
    <subcellularLocation>
        <location evidence="1">Mitochondrion</location>
    </subcellularLocation>
</comment>
<dbReference type="EC" id="2.7.7.87" evidence="5"/>
<dbReference type="GO" id="GO:0005886">
    <property type="term" value="C:plasma membrane"/>
    <property type="evidence" value="ECO:0007669"/>
    <property type="project" value="UniProtKB-SubCell"/>
</dbReference>
<accession>A0ABD6EAU1</accession>
<comment type="catalytic activity">
    <reaction evidence="13">
        <text>L-threonine + hydrogencarbonate + ATP = L-threonylcarbamoyladenylate + diphosphate + H2O</text>
        <dbReference type="Rhea" id="RHEA:36407"/>
        <dbReference type="ChEBI" id="CHEBI:15377"/>
        <dbReference type="ChEBI" id="CHEBI:17544"/>
        <dbReference type="ChEBI" id="CHEBI:30616"/>
        <dbReference type="ChEBI" id="CHEBI:33019"/>
        <dbReference type="ChEBI" id="CHEBI:57926"/>
        <dbReference type="ChEBI" id="CHEBI:73682"/>
        <dbReference type="EC" id="2.7.7.87"/>
    </reaction>
</comment>
<dbReference type="EMBL" id="JBGFUD010001516">
    <property type="protein sequence ID" value="MFH4976392.1"/>
    <property type="molecule type" value="Genomic_DNA"/>
</dbReference>
<evidence type="ECO:0000256" key="14">
    <source>
        <dbReference type="ARBA" id="ARBA00058524"/>
    </source>
</evidence>
<keyword evidence="7" id="KW-1003">Cell membrane</keyword>
<evidence type="ECO:0000256" key="2">
    <source>
        <dbReference type="ARBA" id="ARBA00004202"/>
    </source>
</evidence>
<keyword evidence="9" id="KW-0808">Transferase</keyword>
<evidence type="ECO:0000256" key="11">
    <source>
        <dbReference type="ARBA" id="ARBA00023128"/>
    </source>
</evidence>
<evidence type="ECO:0000256" key="12">
    <source>
        <dbReference type="ARBA" id="ARBA00023136"/>
    </source>
</evidence>
<evidence type="ECO:0000256" key="10">
    <source>
        <dbReference type="ARBA" id="ARBA00022946"/>
    </source>
</evidence>
<keyword evidence="10" id="KW-0809">Transit peptide</keyword>
<keyword evidence="8" id="KW-0963">Cytoplasm</keyword>
<evidence type="ECO:0000313" key="18">
    <source>
        <dbReference type="Proteomes" id="UP001608902"/>
    </source>
</evidence>
<name>A0ABD6EAU1_9BILA</name>
<proteinExistence type="inferred from homology"/>
<evidence type="ECO:0000256" key="7">
    <source>
        <dbReference type="ARBA" id="ARBA00022475"/>
    </source>
</evidence>
<evidence type="ECO:0000256" key="5">
    <source>
        <dbReference type="ARBA" id="ARBA00012584"/>
    </source>
</evidence>
<dbReference type="FunFam" id="3.90.870.10:FF:000007">
    <property type="entry name" value="YrdC N6-threonylcarbamoyltransferase domain containing"/>
    <property type="match status" value="1"/>
</dbReference>
<evidence type="ECO:0000256" key="8">
    <source>
        <dbReference type="ARBA" id="ARBA00022490"/>
    </source>
</evidence>
<protein>
    <recommendedName>
        <fullName evidence="6">Threonylcarbamoyl-AMP synthase</fullName>
        <ecNumber evidence="5">2.7.7.87</ecNumber>
    </recommendedName>
</protein>
<dbReference type="Pfam" id="PF01300">
    <property type="entry name" value="Sua5_yciO_yrdC"/>
    <property type="match status" value="1"/>
</dbReference>
<evidence type="ECO:0000256" key="13">
    <source>
        <dbReference type="ARBA" id="ARBA00048366"/>
    </source>
</evidence>
<keyword evidence="12" id="KW-0472">Membrane</keyword>
<evidence type="ECO:0000256" key="6">
    <source>
        <dbReference type="ARBA" id="ARBA00015492"/>
    </source>
</evidence>
<keyword evidence="18" id="KW-1185">Reference proteome</keyword>
<dbReference type="InterPro" id="IPR050156">
    <property type="entry name" value="TC-AMP_synthase_SUA5"/>
</dbReference>
<organism evidence="17 18">
    <name type="scientific">Gnathostoma spinigerum</name>
    <dbReference type="NCBI Taxonomy" id="75299"/>
    <lineage>
        <taxon>Eukaryota</taxon>
        <taxon>Metazoa</taxon>
        <taxon>Ecdysozoa</taxon>
        <taxon>Nematoda</taxon>
        <taxon>Chromadorea</taxon>
        <taxon>Rhabditida</taxon>
        <taxon>Spirurina</taxon>
        <taxon>Gnathostomatomorpha</taxon>
        <taxon>Gnathostomatoidea</taxon>
        <taxon>Gnathostomatidae</taxon>
        <taxon>Gnathostoma</taxon>
    </lineage>
</organism>